<name>V4LUH0_EUTSA</name>
<dbReference type="PANTHER" id="PTHR24414:SF99">
    <property type="entry name" value="F-BOX DOMAIN-CONTAINING PROTEIN"/>
    <property type="match status" value="1"/>
</dbReference>
<dbReference type="KEGG" id="eus:EUTSA_v10000680mg"/>
<dbReference type="Gene3D" id="2.120.10.80">
    <property type="entry name" value="Kelch-type beta propeller"/>
    <property type="match status" value="1"/>
</dbReference>
<dbReference type="SUPFAM" id="SSF117281">
    <property type="entry name" value="Kelch motif"/>
    <property type="match status" value="1"/>
</dbReference>
<reference evidence="2 3" key="1">
    <citation type="journal article" date="2013" name="Front. Plant Sci.">
        <title>The Reference Genome of the Halophytic Plant Eutrema salsugineum.</title>
        <authorList>
            <person name="Yang R."/>
            <person name="Jarvis D.E."/>
            <person name="Chen H."/>
            <person name="Beilstein M.A."/>
            <person name="Grimwood J."/>
            <person name="Jenkins J."/>
            <person name="Shu S."/>
            <person name="Prochnik S."/>
            <person name="Xin M."/>
            <person name="Ma C."/>
            <person name="Schmutz J."/>
            <person name="Wing R.A."/>
            <person name="Mitchell-Olds T."/>
            <person name="Schumaker K.S."/>
            <person name="Wang X."/>
        </authorList>
    </citation>
    <scope>NUCLEOTIDE SEQUENCE [LARGE SCALE GENOMIC DNA]</scope>
</reference>
<dbReference type="EMBL" id="KI517426">
    <property type="protein sequence ID" value="ESQ46132.1"/>
    <property type="molecule type" value="Genomic_DNA"/>
</dbReference>
<dbReference type="InterPro" id="IPR050354">
    <property type="entry name" value="F-box/kelch-repeat_ARATH"/>
</dbReference>
<sequence>MTTTAASNTNEPPSLFYSLPNDLVLNVLARVPRRLRSLVNSSELRKTRSLLGKDDSFYVCFGDIDSPFRTYQWFILNQNTTTDQYRLVSIPFPSLPYPCFSTFMVGSEIYFVRGYYNPNFSFHKSKWILDSRSGKMRQGPCTLVARRFAAVGLLDKNIYSFGKYKKEDEEIQVEVFDQKTQTWVVAPNPDVEVPTIRMSVVRPSLGREIYATYNNGYIIVYDSRGGKCETIDSPAGAFYGENVCMIENVLYTYKSRFGLMWFDSKYKEWRVVNGLKLSDGYVSKVAMAEYYGMLALLWERWGEKMNKEIWCSMISLDKSGVEITGKVEWIDHVLSIPSSNTIMHCLRRMD</sequence>
<evidence type="ECO:0000313" key="3">
    <source>
        <dbReference type="Proteomes" id="UP000030689"/>
    </source>
</evidence>
<accession>V4LUH0</accession>
<keyword evidence="3" id="KW-1185">Reference proteome</keyword>
<dbReference type="InterPro" id="IPR057499">
    <property type="entry name" value="Kelch_FKB95"/>
</dbReference>
<organism evidence="2 3">
    <name type="scientific">Eutrema salsugineum</name>
    <name type="common">Saltwater cress</name>
    <name type="synonym">Sisymbrium salsugineum</name>
    <dbReference type="NCBI Taxonomy" id="72664"/>
    <lineage>
        <taxon>Eukaryota</taxon>
        <taxon>Viridiplantae</taxon>
        <taxon>Streptophyta</taxon>
        <taxon>Embryophyta</taxon>
        <taxon>Tracheophyta</taxon>
        <taxon>Spermatophyta</taxon>
        <taxon>Magnoliopsida</taxon>
        <taxon>eudicotyledons</taxon>
        <taxon>Gunneridae</taxon>
        <taxon>Pentapetalae</taxon>
        <taxon>rosids</taxon>
        <taxon>malvids</taxon>
        <taxon>Brassicales</taxon>
        <taxon>Brassicaceae</taxon>
        <taxon>Eutremeae</taxon>
        <taxon>Eutrema</taxon>
    </lineage>
</organism>
<dbReference type="eggNOG" id="KOG1072">
    <property type="taxonomic scope" value="Eukaryota"/>
</dbReference>
<dbReference type="AlphaFoldDB" id="V4LUH0"/>
<protein>
    <recommendedName>
        <fullName evidence="1">FKB95-like N-terminal Kelch domain-containing protein</fullName>
    </recommendedName>
</protein>
<evidence type="ECO:0000313" key="2">
    <source>
        <dbReference type="EMBL" id="ESQ46132.1"/>
    </source>
</evidence>
<feature type="domain" description="FKB95-like N-terminal Kelch" evidence="1">
    <location>
        <begin position="73"/>
        <end position="334"/>
    </location>
</feature>
<dbReference type="PANTHER" id="PTHR24414">
    <property type="entry name" value="F-BOX/KELCH-REPEAT PROTEIN SKIP4"/>
    <property type="match status" value="1"/>
</dbReference>
<dbReference type="InterPro" id="IPR015915">
    <property type="entry name" value="Kelch-typ_b-propeller"/>
</dbReference>
<proteinExistence type="predicted"/>
<evidence type="ECO:0000259" key="1">
    <source>
        <dbReference type="Pfam" id="PF25210"/>
    </source>
</evidence>
<gene>
    <name evidence="2" type="ORF">EUTSA_v10000680mg</name>
</gene>
<dbReference type="Pfam" id="PF25210">
    <property type="entry name" value="Kelch_FKB95"/>
    <property type="match status" value="1"/>
</dbReference>
<dbReference type="Gramene" id="ESQ46132">
    <property type="protein sequence ID" value="ESQ46132"/>
    <property type="gene ID" value="EUTSA_v10000680mg"/>
</dbReference>
<dbReference type="Proteomes" id="UP000030689">
    <property type="component" value="Unassembled WGS sequence"/>
</dbReference>